<reference evidence="2 3" key="1">
    <citation type="submission" date="2016-10" db="EMBL/GenBank/DDBJ databases">
        <authorList>
            <person name="de Groot N.N."/>
        </authorList>
    </citation>
    <scope>NUCLEOTIDE SEQUENCE [LARGE SCALE GENOMIC DNA]</scope>
    <source>
        <strain evidence="2 3">DSM 2698</strain>
    </source>
</reference>
<gene>
    <name evidence="2" type="ORF">SAMN03080610_01027</name>
</gene>
<dbReference type="SMART" id="SM00849">
    <property type="entry name" value="Lactamase_B"/>
    <property type="match status" value="1"/>
</dbReference>
<organism evidence="2 3">
    <name type="scientific">Afifella marina DSM 2698</name>
    <dbReference type="NCBI Taxonomy" id="1120955"/>
    <lineage>
        <taxon>Bacteria</taxon>
        <taxon>Pseudomonadati</taxon>
        <taxon>Pseudomonadota</taxon>
        <taxon>Alphaproteobacteria</taxon>
        <taxon>Hyphomicrobiales</taxon>
        <taxon>Afifellaceae</taxon>
        <taxon>Afifella</taxon>
    </lineage>
</organism>
<feature type="domain" description="Metallo-beta-lactamase" evidence="1">
    <location>
        <begin position="15"/>
        <end position="192"/>
    </location>
</feature>
<keyword evidence="3" id="KW-1185">Reference proteome</keyword>
<dbReference type="EMBL" id="FMVW01000002">
    <property type="protein sequence ID" value="SCZ28710.1"/>
    <property type="molecule type" value="Genomic_DNA"/>
</dbReference>
<dbReference type="Proteomes" id="UP000199347">
    <property type="component" value="Unassembled WGS sequence"/>
</dbReference>
<dbReference type="InterPro" id="IPR001279">
    <property type="entry name" value="Metallo-B-lactamas"/>
</dbReference>
<protein>
    <submittedName>
        <fullName evidence="2">Metallo-beta-lactamase superfamily protein</fullName>
    </submittedName>
</protein>
<dbReference type="AlphaFoldDB" id="A0A1G5MW88"/>
<proteinExistence type="predicted"/>
<dbReference type="STRING" id="1120955.SAMN03080610_01027"/>
<dbReference type="Gene3D" id="3.60.15.10">
    <property type="entry name" value="Ribonuclease Z/Hydroxyacylglutathione hydrolase-like"/>
    <property type="match status" value="1"/>
</dbReference>
<dbReference type="RefSeq" id="WP_139163690.1">
    <property type="nucleotide sequence ID" value="NZ_FMVW01000002.1"/>
</dbReference>
<dbReference type="InterPro" id="IPR036866">
    <property type="entry name" value="RibonucZ/Hydroxyglut_hydro"/>
</dbReference>
<name>A0A1G5MW88_AFIMA</name>
<evidence type="ECO:0000313" key="2">
    <source>
        <dbReference type="EMBL" id="SCZ28710.1"/>
    </source>
</evidence>
<evidence type="ECO:0000259" key="1">
    <source>
        <dbReference type="SMART" id="SM00849"/>
    </source>
</evidence>
<accession>A0A1G5MW88</accession>
<dbReference type="Pfam" id="PF00753">
    <property type="entry name" value="Lactamase_B"/>
    <property type="match status" value="1"/>
</dbReference>
<sequence length="360" mass="38259">MGLMFKALSGLGPKQPATFLVEAEGRRIIFDLGEEKATGRRADLSNLGKVDAVVISHGHFDHIGALENLEMLGNPALYASGSVLARIDRPANAQELPVYGETEIAGLRAKTGRDGHAIGGVWTFLDVAGGFIYMGDHTDESNVFAFDPPPPAATIVLDASYGDADEPRSAQIGDILQLTANGRVLIPIPPDGRGIEMALIADEAGRKIAIDENVRKYLRRIAGPDREFALPGVAERAGHLAESADDAADPGAKADVFLAADADGDFGVSGEIIDRYLRDLSVVFTGHLHKSTRGYKMVQDGEAVFRRYNVHPTLPQNVRLARAVNASTVVPAFADPGYLSAFETAFAPARVDLSGAFATG</sequence>
<dbReference type="OrthoDB" id="9800940at2"/>
<dbReference type="SUPFAM" id="SSF56281">
    <property type="entry name" value="Metallo-hydrolase/oxidoreductase"/>
    <property type="match status" value="1"/>
</dbReference>
<evidence type="ECO:0000313" key="3">
    <source>
        <dbReference type="Proteomes" id="UP000199347"/>
    </source>
</evidence>